<dbReference type="EMBL" id="MZ420154">
    <property type="protein sequence ID" value="QYA18519.1"/>
    <property type="molecule type" value="Genomic_DNA"/>
</dbReference>
<sequence length="153" mass="17052">MGVDFTLLKGLGFLVPISCLPKDEDVMCEFRDAVYEDDTVDFSSQDNYGTRGQDFTPYAFINFKDETTTVYDGKIGGTPFSLILFGVYTETNIIKGGAVKPFAICCQEECNLDDEAAQVKTKIIEAVKSINEEIAKQVEVNGLFGEWLFSYFS</sequence>
<gene>
    <name evidence="1" type="ORF">KOM_12_250</name>
</gene>
<protein>
    <submittedName>
        <fullName evidence="1">Uncharacterized protein</fullName>
    </submittedName>
</protein>
<name>A0A8F8PQW6_9VIRU</name>
<evidence type="ECO:0000313" key="1">
    <source>
        <dbReference type="EMBL" id="QYA18519.1"/>
    </source>
</evidence>
<proteinExistence type="predicted"/>
<reference evidence="1" key="1">
    <citation type="submission" date="2021-06" db="EMBL/GenBank/DDBJ databases">
        <authorList>
            <person name="Rolland C."/>
        </authorList>
    </citation>
    <scope>NUCLEOTIDE SEQUENCE</scope>
    <source>
        <strain evidence="1">347.936635</strain>
    </source>
</reference>
<accession>A0A8F8PQW6</accession>
<organism evidence="1">
    <name type="scientific">Clandestinovirus</name>
    <dbReference type="NCBI Taxonomy" id="2831644"/>
    <lineage>
        <taxon>Viruses</taxon>
    </lineage>
</organism>